<feature type="non-terminal residue" evidence="2">
    <location>
        <position position="88"/>
    </location>
</feature>
<gene>
    <name evidence="2" type="ORF">SNEC2469_LOCUS18903</name>
</gene>
<dbReference type="OrthoDB" id="10389178at2759"/>
<proteinExistence type="predicted"/>
<keyword evidence="3" id="KW-1185">Reference proteome</keyword>
<reference evidence="2" key="1">
    <citation type="submission" date="2021-02" db="EMBL/GenBank/DDBJ databases">
        <authorList>
            <person name="Dougan E. K."/>
            <person name="Rhodes N."/>
            <person name="Thang M."/>
            <person name="Chan C."/>
        </authorList>
    </citation>
    <scope>NUCLEOTIDE SEQUENCE</scope>
</reference>
<dbReference type="EMBL" id="CAJNJA010032071">
    <property type="protein sequence ID" value="CAE7663477.1"/>
    <property type="molecule type" value="Genomic_DNA"/>
</dbReference>
<accession>A0A812WD00</accession>
<evidence type="ECO:0000256" key="1">
    <source>
        <dbReference type="SAM" id="Phobius"/>
    </source>
</evidence>
<keyword evidence="1" id="KW-0812">Transmembrane</keyword>
<name>A0A812WD00_9DINO</name>
<comment type="caution">
    <text evidence="2">The sequence shown here is derived from an EMBL/GenBank/DDBJ whole genome shotgun (WGS) entry which is preliminary data.</text>
</comment>
<protein>
    <submittedName>
        <fullName evidence="2">Uncharacterized protein</fullName>
    </submittedName>
</protein>
<keyword evidence="1" id="KW-0472">Membrane</keyword>
<evidence type="ECO:0000313" key="2">
    <source>
        <dbReference type="EMBL" id="CAE7663477.1"/>
    </source>
</evidence>
<organism evidence="2 3">
    <name type="scientific">Symbiodinium necroappetens</name>
    <dbReference type="NCBI Taxonomy" id="1628268"/>
    <lineage>
        <taxon>Eukaryota</taxon>
        <taxon>Sar</taxon>
        <taxon>Alveolata</taxon>
        <taxon>Dinophyceae</taxon>
        <taxon>Suessiales</taxon>
        <taxon>Symbiodiniaceae</taxon>
        <taxon>Symbiodinium</taxon>
    </lineage>
</organism>
<feature type="transmembrane region" description="Helical" evidence="1">
    <location>
        <begin position="26"/>
        <end position="51"/>
    </location>
</feature>
<dbReference type="AlphaFoldDB" id="A0A812WD00"/>
<evidence type="ECO:0000313" key="3">
    <source>
        <dbReference type="Proteomes" id="UP000601435"/>
    </source>
</evidence>
<keyword evidence="1" id="KW-1133">Transmembrane helix</keyword>
<dbReference type="Proteomes" id="UP000601435">
    <property type="component" value="Unassembled WGS sequence"/>
</dbReference>
<sequence length="88" mass="9340">MLGAFVFDGTRLLKSSLRGESGEVSAYFSAAVFALSLAFYPAVIGVGLYACDRWARDWSCSPVAVLQTVGIGLMVWILFALGTIASSI</sequence>
<feature type="transmembrane region" description="Helical" evidence="1">
    <location>
        <begin position="63"/>
        <end position="85"/>
    </location>
</feature>